<dbReference type="PANTHER" id="PTHR46579:SF1">
    <property type="entry name" value="F5_8 TYPE C DOMAIN-CONTAINING PROTEIN"/>
    <property type="match status" value="1"/>
</dbReference>
<name>A0A7M5XM43_9CNID</name>
<protein>
    <recommendedName>
        <fullName evidence="1">DUF4218 domain-containing protein</fullName>
    </recommendedName>
</protein>
<dbReference type="AlphaFoldDB" id="A0A7M5XM43"/>
<accession>A0A7M5XM43</accession>
<dbReference type="OrthoDB" id="5966898at2759"/>
<dbReference type="Pfam" id="PF13960">
    <property type="entry name" value="DUF4218"/>
    <property type="match status" value="1"/>
</dbReference>
<dbReference type="InterPro" id="IPR025452">
    <property type="entry name" value="DUF4218"/>
</dbReference>
<keyword evidence="3" id="KW-1185">Reference proteome</keyword>
<feature type="domain" description="DUF4218" evidence="1">
    <location>
        <begin position="66"/>
        <end position="149"/>
    </location>
</feature>
<dbReference type="Proteomes" id="UP000594262">
    <property type="component" value="Unplaced"/>
</dbReference>
<evidence type="ECO:0000313" key="2">
    <source>
        <dbReference type="EnsemblMetazoa" id="CLYHEMP025463.2"/>
    </source>
</evidence>
<dbReference type="PANTHER" id="PTHR46579">
    <property type="entry name" value="F5/8 TYPE C DOMAIN-CONTAINING PROTEIN-RELATED"/>
    <property type="match status" value="1"/>
</dbReference>
<proteinExistence type="predicted"/>
<organism evidence="2 3">
    <name type="scientific">Clytia hemisphaerica</name>
    <dbReference type="NCBI Taxonomy" id="252671"/>
    <lineage>
        <taxon>Eukaryota</taxon>
        <taxon>Metazoa</taxon>
        <taxon>Cnidaria</taxon>
        <taxon>Hydrozoa</taxon>
        <taxon>Hydroidolina</taxon>
        <taxon>Leptothecata</taxon>
        <taxon>Obeliida</taxon>
        <taxon>Clytiidae</taxon>
        <taxon>Clytia</taxon>
    </lineage>
</organism>
<sequence length="153" mass="17915">MVHFPSHCSGFTGDVFSTPKIALKNTHGCTEYTANRIWIFLLKDMLELRQRRTLVFFFDVIARIHARRFDDEALTTLEDDMVVALALLERDCTIHLSNITTHILVHLASKIRDNGPLYAFWMFAFERMNSWITRRVMNRSKMEECVMETVQVS</sequence>
<evidence type="ECO:0000259" key="1">
    <source>
        <dbReference type="Pfam" id="PF13960"/>
    </source>
</evidence>
<dbReference type="EnsemblMetazoa" id="CLYHEMT025463.2">
    <property type="protein sequence ID" value="CLYHEMP025463.2"/>
    <property type="gene ID" value="CLYHEMG025463"/>
</dbReference>
<evidence type="ECO:0000313" key="3">
    <source>
        <dbReference type="Proteomes" id="UP000594262"/>
    </source>
</evidence>
<reference evidence="2" key="1">
    <citation type="submission" date="2021-01" db="UniProtKB">
        <authorList>
            <consortium name="EnsemblMetazoa"/>
        </authorList>
    </citation>
    <scope>IDENTIFICATION</scope>
</reference>